<protein>
    <recommendedName>
        <fullName evidence="8">SSD domain-containing protein</fullName>
    </recommendedName>
</protein>
<dbReference type="EMBL" id="BTRK01000003">
    <property type="protein sequence ID" value="GMR42762.1"/>
    <property type="molecule type" value="Genomic_DNA"/>
</dbReference>
<feature type="transmembrane region" description="Helical" evidence="7">
    <location>
        <begin position="682"/>
        <end position="701"/>
    </location>
</feature>
<comment type="subcellular location">
    <subcellularLocation>
        <location evidence="1">Membrane</location>
        <topology evidence="1">Multi-pass membrane protein</topology>
    </subcellularLocation>
</comment>
<dbReference type="GO" id="GO:0006897">
    <property type="term" value="P:endocytosis"/>
    <property type="evidence" value="ECO:0007669"/>
    <property type="project" value="TreeGrafter"/>
</dbReference>
<evidence type="ECO:0000313" key="10">
    <source>
        <dbReference type="Proteomes" id="UP001328107"/>
    </source>
</evidence>
<dbReference type="GO" id="GO:0005886">
    <property type="term" value="C:plasma membrane"/>
    <property type="evidence" value="ECO:0007669"/>
    <property type="project" value="TreeGrafter"/>
</dbReference>
<evidence type="ECO:0000259" key="8">
    <source>
        <dbReference type="PROSITE" id="PS50156"/>
    </source>
</evidence>
<feature type="transmembrane region" description="Helical" evidence="7">
    <location>
        <begin position="778"/>
        <end position="797"/>
    </location>
</feature>
<dbReference type="InterPro" id="IPR051697">
    <property type="entry name" value="Patched_domain-protein"/>
</dbReference>
<reference evidence="10" key="1">
    <citation type="submission" date="2022-10" db="EMBL/GenBank/DDBJ databases">
        <title>Genome assembly of Pristionchus species.</title>
        <authorList>
            <person name="Yoshida K."/>
            <person name="Sommer R.J."/>
        </authorList>
    </citation>
    <scope>NUCLEOTIDE SEQUENCE [LARGE SCALE GENOMIC DNA]</scope>
    <source>
        <strain evidence="10">RS5460</strain>
    </source>
</reference>
<feature type="transmembrane region" description="Helical" evidence="7">
    <location>
        <begin position="390"/>
        <end position="417"/>
    </location>
</feature>
<feature type="transmembrane region" description="Helical" evidence="7">
    <location>
        <begin position="463"/>
        <end position="485"/>
    </location>
</feature>
<comment type="similarity">
    <text evidence="2">Belongs to the patched family.</text>
</comment>
<proteinExistence type="inferred from homology"/>
<feature type="transmembrane region" description="Helical" evidence="7">
    <location>
        <begin position="362"/>
        <end position="383"/>
    </location>
</feature>
<feature type="transmembrane region" description="Helical" evidence="7">
    <location>
        <begin position="707"/>
        <end position="728"/>
    </location>
</feature>
<keyword evidence="3 7" id="KW-0812">Transmembrane</keyword>
<comment type="caution">
    <text evidence="9">The sequence shown here is derived from an EMBL/GenBank/DDBJ whole genome shotgun (WGS) entry which is preliminary data.</text>
</comment>
<dbReference type="AlphaFoldDB" id="A0AAN4ZQU1"/>
<keyword evidence="4 7" id="KW-1133">Transmembrane helix</keyword>
<feature type="transmembrane region" description="Helical" evidence="7">
    <location>
        <begin position="291"/>
        <end position="314"/>
    </location>
</feature>
<evidence type="ECO:0000256" key="7">
    <source>
        <dbReference type="SAM" id="Phobius"/>
    </source>
</evidence>
<feature type="non-terminal residue" evidence="9">
    <location>
        <position position="1"/>
    </location>
</feature>
<gene>
    <name evidence="9" type="ORF">PMAYCL1PPCAC_12957</name>
</gene>
<accession>A0AAN4ZQU1</accession>
<dbReference type="GO" id="GO:0030659">
    <property type="term" value="C:cytoplasmic vesicle membrane"/>
    <property type="evidence" value="ECO:0007669"/>
    <property type="project" value="TreeGrafter"/>
</dbReference>
<keyword evidence="10" id="KW-1185">Reference proteome</keyword>
<sequence length="837" mass="94507">TRFSSTQKMKRKRDYLEIISEKTGEVLADHPWKFIIGSIIASVILTVGLVRIRLETDIRESFSPHDSDTARETAAYLDFYNLTRFPQRTFMHFSAIDEGDMLREECLNEVERMDDRMKAYMEEREDDGRRRCDPLCLMNKPFHYFLNELREERAGRGSGRIFDHPSSRFNGHNLFTAATLFGVERNEDTNSSIRLESVKSIVLWYFANAETDMQVKQWKELSLQVFEQTKIIHPDQKVRVDIFGDVIANHEMVRGALQATRMMSAGFALLVAFVTTVLWRDWPGRQLPTLVASALLTPLLATAAAFGLLSWLGISAYSIQCVAPFLVLGIGVDDAFILFHWWRSLDHMTDLRERSKAVFTQISASITITSATNIIAFGIGFFTPTPQMSIFCLATSLSLFFDYILTYTILGPVVFLLSSSYSKTETEPKDEEMTLAVANGTEKPPLKEKRTLLSRYSSFVTSISGNLLCLVIVSSLFAICTLGVLKMKASFEPGKAFPSDSPLASSLERIKPVFNETFPLALYVHNPPQIDNKEEYDTFKKMLNELESVSGVYGRERTMLWLKEYEEFDRRLHSFTESITSLFLAETTEYQPSFKNLPTFLSFLDNPAQIQYTPARPNSTEEGRLTRFQMAITARGMSEWARRAELVDSTRKILQKYPTLNTTLFDGDSAILHLMLTVGQDLIGSILVTVISMAIVCWLFVWNFHAVLIISSIITSICYCLVGLLSWWGADLDPVTQVDVLLATGFSVDYTAHIAFQFCRASGSAKERVASALEEMSAPLLQAGISTLLCMLPLMLVKTYAILAFAKTVFAVVFLGLFHGLFVLPVLLSIYPPRTLK</sequence>
<dbReference type="Pfam" id="PF02460">
    <property type="entry name" value="Patched"/>
    <property type="match status" value="1"/>
</dbReference>
<keyword evidence="5 7" id="KW-0472">Membrane</keyword>
<dbReference type="Gene3D" id="1.20.1640.10">
    <property type="entry name" value="Multidrug efflux transporter AcrB transmembrane domain"/>
    <property type="match status" value="2"/>
</dbReference>
<evidence type="ECO:0000256" key="5">
    <source>
        <dbReference type="ARBA" id="ARBA00023136"/>
    </source>
</evidence>
<keyword evidence="6" id="KW-0325">Glycoprotein</keyword>
<evidence type="ECO:0000256" key="3">
    <source>
        <dbReference type="ARBA" id="ARBA00022692"/>
    </source>
</evidence>
<dbReference type="PANTHER" id="PTHR10796:SF108">
    <property type="entry name" value="SSD DOMAIN-CONTAINING PROTEIN"/>
    <property type="match status" value="1"/>
</dbReference>
<evidence type="ECO:0000256" key="1">
    <source>
        <dbReference type="ARBA" id="ARBA00004141"/>
    </source>
</evidence>
<dbReference type="SUPFAM" id="SSF82866">
    <property type="entry name" value="Multidrug efflux transporter AcrB transmembrane domain"/>
    <property type="match status" value="2"/>
</dbReference>
<evidence type="ECO:0000256" key="2">
    <source>
        <dbReference type="ARBA" id="ARBA00005585"/>
    </source>
</evidence>
<feature type="transmembrane region" description="Helical" evidence="7">
    <location>
        <begin position="809"/>
        <end position="831"/>
    </location>
</feature>
<dbReference type="Proteomes" id="UP001328107">
    <property type="component" value="Unassembled WGS sequence"/>
</dbReference>
<dbReference type="PANTHER" id="PTHR10796">
    <property type="entry name" value="PATCHED-RELATED"/>
    <property type="match status" value="1"/>
</dbReference>
<name>A0AAN4ZQU1_9BILA</name>
<dbReference type="PROSITE" id="PS50156">
    <property type="entry name" value="SSD"/>
    <property type="match status" value="1"/>
</dbReference>
<feature type="transmembrane region" description="Helical" evidence="7">
    <location>
        <begin position="262"/>
        <end position="279"/>
    </location>
</feature>
<evidence type="ECO:0000256" key="4">
    <source>
        <dbReference type="ARBA" id="ARBA00022989"/>
    </source>
</evidence>
<evidence type="ECO:0000313" key="9">
    <source>
        <dbReference type="EMBL" id="GMR42762.1"/>
    </source>
</evidence>
<organism evidence="9 10">
    <name type="scientific">Pristionchus mayeri</name>
    <dbReference type="NCBI Taxonomy" id="1317129"/>
    <lineage>
        <taxon>Eukaryota</taxon>
        <taxon>Metazoa</taxon>
        <taxon>Ecdysozoa</taxon>
        <taxon>Nematoda</taxon>
        <taxon>Chromadorea</taxon>
        <taxon>Rhabditida</taxon>
        <taxon>Rhabditina</taxon>
        <taxon>Diplogasteromorpha</taxon>
        <taxon>Diplogasteroidea</taxon>
        <taxon>Neodiplogasteridae</taxon>
        <taxon>Pristionchus</taxon>
    </lineage>
</organism>
<dbReference type="InterPro" id="IPR003392">
    <property type="entry name" value="PTHD_SSD"/>
</dbReference>
<feature type="transmembrane region" description="Helical" evidence="7">
    <location>
        <begin position="321"/>
        <end position="342"/>
    </location>
</feature>
<feature type="domain" description="SSD" evidence="8">
    <location>
        <begin position="259"/>
        <end position="416"/>
    </location>
</feature>
<dbReference type="InterPro" id="IPR000731">
    <property type="entry name" value="SSD"/>
</dbReference>
<dbReference type="GO" id="GO:0018996">
    <property type="term" value="P:molting cycle, collagen and cuticulin-based cuticle"/>
    <property type="evidence" value="ECO:0007669"/>
    <property type="project" value="TreeGrafter"/>
</dbReference>
<evidence type="ECO:0000256" key="6">
    <source>
        <dbReference type="ARBA" id="ARBA00023180"/>
    </source>
</evidence>